<evidence type="ECO:0000256" key="1">
    <source>
        <dbReference type="ARBA" id="ARBA00022980"/>
    </source>
</evidence>
<keyword evidence="2" id="KW-0687">Ribonucleoprotein</keyword>
<evidence type="ECO:0000256" key="2">
    <source>
        <dbReference type="ARBA" id="ARBA00023274"/>
    </source>
</evidence>
<dbReference type="SUPFAM" id="SSF50104">
    <property type="entry name" value="Translation proteins SH3-like domain"/>
    <property type="match status" value="1"/>
</dbReference>
<reference evidence="3 4" key="1">
    <citation type="submission" date="2017-04" db="EMBL/GenBank/DDBJ databases">
        <authorList>
            <person name="Afonso C.L."/>
            <person name="Miller P.J."/>
            <person name="Scott M.A."/>
            <person name="Spackman E."/>
            <person name="Goraichik I."/>
            <person name="Dimitrov K.M."/>
            <person name="Suarez D.L."/>
            <person name="Swayne D.E."/>
        </authorList>
    </citation>
    <scope>NUCLEOTIDE SEQUENCE [LARGE SCALE GENOMIC DNA]</scope>
    <source>
        <strain evidence="3 4">DSM 12816</strain>
    </source>
</reference>
<proteinExistence type="predicted"/>
<evidence type="ECO:0000313" key="4">
    <source>
        <dbReference type="Proteomes" id="UP000192790"/>
    </source>
</evidence>
<dbReference type="Proteomes" id="UP000192790">
    <property type="component" value="Unassembled WGS sequence"/>
</dbReference>
<dbReference type="GO" id="GO:0005840">
    <property type="term" value="C:ribosome"/>
    <property type="evidence" value="ECO:0007669"/>
    <property type="project" value="UniProtKB-KW"/>
</dbReference>
<evidence type="ECO:0008006" key="5">
    <source>
        <dbReference type="Google" id="ProtNLM"/>
    </source>
</evidence>
<dbReference type="STRING" id="1122930.SAMN02745168_2343"/>
<gene>
    <name evidence="3" type="ORF">SAMN02745168_2343</name>
</gene>
<dbReference type="InterPro" id="IPR008991">
    <property type="entry name" value="Translation_prot_SH3-like_sf"/>
</dbReference>
<name>A0A1W2BSF0_9FIRM</name>
<dbReference type="GO" id="GO:1990904">
    <property type="term" value="C:ribonucleoprotein complex"/>
    <property type="evidence" value="ECO:0007669"/>
    <property type="project" value="UniProtKB-KW"/>
</dbReference>
<dbReference type="RefSeq" id="WP_084235021.1">
    <property type="nucleotide sequence ID" value="NZ_FWXW01000006.1"/>
</dbReference>
<keyword evidence="1" id="KW-0689">Ribosomal protein</keyword>
<dbReference type="CDD" id="cd06088">
    <property type="entry name" value="KOW_RPL14"/>
    <property type="match status" value="1"/>
</dbReference>
<evidence type="ECO:0000313" key="3">
    <source>
        <dbReference type="EMBL" id="SMC75819.1"/>
    </source>
</evidence>
<dbReference type="OrthoDB" id="1683515at2"/>
<organism evidence="3 4">
    <name type="scientific">Papillibacter cinnamivorans DSM 12816</name>
    <dbReference type="NCBI Taxonomy" id="1122930"/>
    <lineage>
        <taxon>Bacteria</taxon>
        <taxon>Bacillati</taxon>
        <taxon>Bacillota</taxon>
        <taxon>Clostridia</taxon>
        <taxon>Eubacteriales</taxon>
        <taxon>Oscillospiraceae</taxon>
        <taxon>Papillibacter</taxon>
    </lineage>
</organism>
<dbReference type="EMBL" id="FWXW01000006">
    <property type="protein sequence ID" value="SMC75819.1"/>
    <property type="molecule type" value="Genomic_DNA"/>
</dbReference>
<accession>A0A1W2BSF0</accession>
<protein>
    <recommendedName>
        <fullName evidence="5">Ribosomal protein L14E/L6E/L27E</fullName>
    </recommendedName>
</protein>
<sequence length="92" mass="10280">MDIVKSHVVVSLAGRDKGKLFLALDTDGEYVLIADGRGRKQEKPKRKKRKHIQFVSESNSYAAAKIRNGEKVLNSEIRKALAEFLGEPKGQD</sequence>
<dbReference type="AlphaFoldDB" id="A0A1W2BSF0"/>
<dbReference type="InterPro" id="IPR041985">
    <property type="entry name" value="Ribosomal_eL14_KOW"/>
</dbReference>
<keyword evidence="4" id="KW-1185">Reference proteome</keyword>